<dbReference type="Gene3D" id="1.50.10.10">
    <property type="match status" value="1"/>
</dbReference>
<sequence length="709" mass="81788">MEKNSDFILDIKELPNRNAEYLETLFALGNGKFGVRAGNPLKVNQQYPGNPGLFVNGFFESEEIQYGEWAYGYAKQHQTICKLPNLRGVTLRIGSEDSAKEEWQIKLTHAQLDMKQGVLFERYAVKTPAGKSFDLKMTSFASLARSELFVCKYEISKHNFEEPVHFTQSLFQEREAINENDDPRVVSKEQDLGIEQNQDIYQFTTKNSQKKLAIKWIKNDDSFEGKKDQFVSIFQISSIMDATDESAPSFSCELAEFDTLLKEQRQMYHNFWSVSDIRIKGNDTLQKGIRFNLFHLNQGAGRDGQTNFAAKGLTGEGYEGHYFWDTELYILPFFIYTQPKTAKALLSYRWTILEQAKARAKELNQSGALFAWRTIDGQETSAYYPAGTAQVHINADIVYGFQLYERVTGDHQFIEEKGREVVFETAKFWVDFGDFINKEGQLAFCINGVTGPDEYSALVNNNYYTNKMAQNNLRYAVELANRYQLFENEREKWQKAADLMYFGYNQEMGLTKQDDGFLDQALWDFEKTPKDHYPLLLNYHPMIIYKYQVCKQADTVLAEMLFTDDFSKEQLLRDYAYYEKVTTHDSSLSRSIFSIMASRTGQVKKAYNYFMDTALMDVTDLQGNVEDGIHAANMGGSWLSLMYGFAGLRYDQGLKLTNYLPKEIEELRFQLMFKGERIEVILTQQKIDCVLIPNSKHTLTISGKEVLIN</sequence>
<gene>
    <name evidence="9" type="ORF">BCR25_07025</name>
</gene>
<dbReference type="InterPro" id="IPR011013">
    <property type="entry name" value="Gal_mutarotase_sf_dom"/>
</dbReference>
<dbReference type="InterPro" id="IPR005196">
    <property type="entry name" value="Glyco_hydro_65_N"/>
</dbReference>
<feature type="binding site" evidence="5">
    <location>
        <begin position="324"/>
        <end position="325"/>
    </location>
    <ligand>
        <name>substrate</name>
    </ligand>
</feature>
<dbReference type="InterPro" id="IPR012341">
    <property type="entry name" value="6hp_glycosidase-like_sf"/>
</dbReference>
<dbReference type="RefSeq" id="WP_069663994.1">
    <property type="nucleotide sequence ID" value="NZ_JBHUJJ010000001.1"/>
</dbReference>
<dbReference type="Pfam" id="PF03632">
    <property type="entry name" value="Glyco_hydro_65m"/>
    <property type="match status" value="1"/>
</dbReference>
<dbReference type="SUPFAM" id="SSF74650">
    <property type="entry name" value="Galactose mutarotase-like"/>
    <property type="match status" value="1"/>
</dbReference>
<evidence type="ECO:0000256" key="5">
    <source>
        <dbReference type="PIRSR" id="PIRSR036289-51"/>
    </source>
</evidence>
<evidence type="ECO:0000256" key="2">
    <source>
        <dbReference type="ARBA" id="ARBA00022676"/>
    </source>
</evidence>
<feature type="binding site" evidence="5">
    <location>
        <begin position="551"/>
        <end position="552"/>
    </location>
    <ligand>
        <name>substrate</name>
    </ligand>
</feature>
<reference evidence="10" key="1">
    <citation type="submission" date="2016-09" db="EMBL/GenBank/DDBJ databases">
        <authorList>
            <person name="Gulvik C.A."/>
        </authorList>
    </citation>
    <scope>NUCLEOTIDE SEQUENCE [LARGE SCALE GENOMIC DNA]</scope>
    <source>
        <strain evidence="10">LMG 8895</strain>
    </source>
</reference>
<keyword evidence="3" id="KW-0808">Transferase</keyword>
<evidence type="ECO:0000256" key="4">
    <source>
        <dbReference type="PIRSR" id="PIRSR036289-50"/>
    </source>
</evidence>
<protein>
    <submittedName>
        <fullName evidence="9">Maltose phosphorylase</fullName>
    </submittedName>
</protein>
<accession>A0A1E5GHY0</accession>
<feature type="domain" description="Glycoside hydrolase family 65 C-terminal" evidence="7">
    <location>
        <begin position="650"/>
        <end position="706"/>
    </location>
</feature>
<dbReference type="PANTHER" id="PTHR11051">
    <property type="entry name" value="GLYCOSYL HYDROLASE-RELATED"/>
    <property type="match status" value="1"/>
</dbReference>
<dbReference type="GO" id="GO:0004553">
    <property type="term" value="F:hydrolase activity, hydrolyzing O-glycosyl compounds"/>
    <property type="evidence" value="ECO:0007669"/>
    <property type="project" value="TreeGrafter"/>
</dbReference>
<feature type="active site" description="Proton donor" evidence="4">
    <location>
        <position position="454"/>
    </location>
</feature>
<dbReference type="Proteomes" id="UP000095094">
    <property type="component" value="Unassembled WGS sequence"/>
</dbReference>
<dbReference type="InterPro" id="IPR005194">
    <property type="entry name" value="Glyco_hydro_65_C"/>
</dbReference>
<evidence type="ECO:0000259" key="7">
    <source>
        <dbReference type="Pfam" id="PF03633"/>
    </source>
</evidence>
<evidence type="ECO:0000256" key="1">
    <source>
        <dbReference type="ARBA" id="ARBA00006768"/>
    </source>
</evidence>
<keyword evidence="10" id="KW-1185">Reference proteome</keyword>
<dbReference type="Pfam" id="PF03636">
    <property type="entry name" value="Glyco_hydro_65N"/>
    <property type="match status" value="1"/>
</dbReference>
<dbReference type="EMBL" id="MIJY01000034">
    <property type="protein sequence ID" value="OEG12289.1"/>
    <property type="molecule type" value="Genomic_DNA"/>
</dbReference>
<keyword evidence="2" id="KW-0328">Glycosyltransferase</keyword>
<dbReference type="Gene3D" id="2.60.420.10">
    <property type="entry name" value="Maltose phosphorylase, domain 3"/>
    <property type="match status" value="1"/>
</dbReference>
<evidence type="ECO:0000313" key="10">
    <source>
        <dbReference type="Proteomes" id="UP000095094"/>
    </source>
</evidence>
<feature type="domain" description="Glycoside hydrolase family 65 N-terminal" evidence="8">
    <location>
        <begin position="20"/>
        <end position="213"/>
    </location>
</feature>
<dbReference type="PANTHER" id="PTHR11051:SF8">
    <property type="entry name" value="PROTEIN-GLUCOSYLGALACTOSYLHYDROXYLYSINE GLUCOSIDASE"/>
    <property type="match status" value="1"/>
</dbReference>
<proteinExistence type="inferred from homology"/>
<dbReference type="Gene3D" id="2.70.98.40">
    <property type="entry name" value="Glycoside hydrolase, family 65, N-terminal domain"/>
    <property type="match status" value="1"/>
</dbReference>
<comment type="similarity">
    <text evidence="1">Belongs to the glycosyl hydrolase 65 family.</text>
</comment>
<dbReference type="OrthoDB" id="9758855at2"/>
<dbReference type="GO" id="GO:0030246">
    <property type="term" value="F:carbohydrate binding"/>
    <property type="evidence" value="ECO:0007669"/>
    <property type="project" value="InterPro"/>
</dbReference>
<dbReference type="Pfam" id="PF03633">
    <property type="entry name" value="Glyco_hydro_65C"/>
    <property type="match status" value="1"/>
</dbReference>
<comment type="caution">
    <text evidence="9">The sequence shown here is derived from an EMBL/GenBank/DDBJ whole genome shotgun (WGS) entry which is preliminary data.</text>
</comment>
<dbReference type="InterPro" id="IPR005195">
    <property type="entry name" value="Glyco_hydro_65_M"/>
</dbReference>
<dbReference type="AlphaFoldDB" id="A0A1E5GHY0"/>
<evidence type="ECO:0000313" key="9">
    <source>
        <dbReference type="EMBL" id="OEG12289.1"/>
    </source>
</evidence>
<dbReference type="InterPro" id="IPR017045">
    <property type="entry name" value="Malt_Pase/Glycosyl_Hdrlase"/>
</dbReference>
<dbReference type="InterPro" id="IPR008928">
    <property type="entry name" value="6-hairpin_glycosidase_sf"/>
</dbReference>
<dbReference type="SUPFAM" id="SSF48208">
    <property type="entry name" value="Six-hairpin glycosidases"/>
    <property type="match status" value="1"/>
</dbReference>
<organism evidence="9 10">
    <name type="scientific">Enterococcus termitis</name>
    <dbReference type="NCBI Taxonomy" id="332950"/>
    <lineage>
        <taxon>Bacteria</taxon>
        <taxon>Bacillati</taxon>
        <taxon>Bacillota</taxon>
        <taxon>Bacilli</taxon>
        <taxon>Lactobacillales</taxon>
        <taxon>Enterococcaceae</taxon>
        <taxon>Enterococcus</taxon>
    </lineage>
</organism>
<feature type="domain" description="Glycoside hydrolase family 65 central catalytic" evidence="6">
    <location>
        <begin position="290"/>
        <end position="638"/>
    </location>
</feature>
<evidence type="ECO:0000256" key="3">
    <source>
        <dbReference type="ARBA" id="ARBA00022679"/>
    </source>
</evidence>
<dbReference type="GO" id="GO:0016757">
    <property type="term" value="F:glycosyltransferase activity"/>
    <property type="evidence" value="ECO:0007669"/>
    <property type="project" value="UniProtKB-KW"/>
</dbReference>
<evidence type="ECO:0000259" key="6">
    <source>
        <dbReference type="Pfam" id="PF03632"/>
    </source>
</evidence>
<dbReference type="GO" id="GO:0005975">
    <property type="term" value="P:carbohydrate metabolic process"/>
    <property type="evidence" value="ECO:0007669"/>
    <property type="project" value="InterPro"/>
</dbReference>
<dbReference type="PIRSF" id="PIRSF036289">
    <property type="entry name" value="Glycosyl_hydrolase_malt_phosph"/>
    <property type="match status" value="1"/>
</dbReference>
<dbReference type="InterPro" id="IPR037018">
    <property type="entry name" value="GH65_N"/>
</dbReference>
<evidence type="ECO:0000259" key="8">
    <source>
        <dbReference type="Pfam" id="PF03636"/>
    </source>
</evidence>
<name>A0A1E5GHY0_9ENTE</name>